<feature type="compositionally biased region" description="Basic residues" evidence="1">
    <location>
        <begin position="1"/>
        <end position="12"/>
    </location>
</feature>
<evidence type="ECO:0000256" key="1">
    <source>
        <dbReference type="SAM" id="MobiDB-lite"/>
    </source>
</evidence>
<protein>
    <recommendedName>
        <fullName evidence="4">DUF4148 domain-containing protein</fullName>
    </recommendedName>
</protein>
<gene>
    <name evidence="2" type="ORF">WHH00_09740</name>
</gene>
<proteinExistence type="predicted"/>
<evidence type="ECO:0008006" key="4">
    <source>
        <dbReference type="Google" id="ProtNLM"/>
    </source>
</evidence>
<keyword evidence="3" id="KW-1185">Reference proteome</keyword>
<dbReference type="Proteomes" id="UP001623384">
    <property type="component" value="Chromosome"/>
</dbReference>
<dbReference type="RefSeq" id="WP_406638376.1">
    <property type="nucleotide sequence ID" value="NZ_CP148033.1"/>
</dbReference>
<evidence type="ECO:0000313" key="3">
    <source>
        <dbReference type="Proteomes" id="UP001623384"/>
    </source>
</evidence>
<name>A0ABZ2RCC0_9MICC</name>
<sequence length="109" mass="11303">MFTLKTNHRVSAHKAGPAGMENGTSAGAKRGKFAISIATVAAACLSGAVLAMPAHAATTMDDTGLQVATTAAPYSEEEIRSLQQRGDFAGASSRITANQYAMGHMYQNN</sequence>
<evidence type="ECO:0000313" key="2">
    <source>
        <dbReference type="EMBL" id="WXK95057.1"/>
    </source>
</evidence>
<accession>A0ABZ2RCC0</accession>
<organism evidence="2 3">
    <name type="scientific">Pseudarthrobacter quantipunctorum</name>
    <dbReference type="NCBI Taxonomy" id="3128980"/>
    <lineage>
        <taxon>Bacteria</taxon>
        <taxon>Bacillati</taxon>
        <taxon>Actinomycetota</taxon>
        <taxon>Actinomycetes</taxon>
        <taxon>Micrococcales</taxon>
        <taxon>Micrococcaceae</taxon>
        <taxon>Pseudarthrobacter</taxon>
    </lineage>
</organism>
<feature type="region of interest" description="Disordered" evidence="1">
    <location>
        <begin position="1"/>
        <end position="25"/>
    </location>
</feature>
<reference evidence="2 3" key="1">
    <citation type="submission" date="2024-03" db="EMBL/GenBank/DDBJ databases">
        <title>Rhodococcus navarretei sp. nov. and Pseudarthrobacter quantumdoti sp. nov., two new species with the ability to biosynthesize Quantum Dots isolated from soil samples at Union Glacier, Antarctica.</title>
        <authorList>
            <person name="Vargas M."/>
        </authorList>
    </citation>
    <scope>NUCLEOTIDE SEQUENCE [LARGE SCALE GENOMIC DNA]</scope>
    <source>
        <strain evidence="2 3">RC-2-3</strain>
    </source>
</reference>
<dbReference type="EMBL" id="CP148033">
    <property type="protein sequence ID" value="WXK95057.1"/>
    <property type="molecule type" value="Genomic_DNA"/>
</dbReference>